<proteinExistence type="predicted"/>
<name>A0A0L1JJ21_9RHOB</name>
<keyword evidence="2" id="KW-1185">Reference proteome</keyword>
<organism evidence="1 2">
    <name type="scientific">Pseudaestuariivita atlantica</name>
    <dbReference type="NCBI Taxonomy" id="1317121"/>
    <lineage>
        <taxon>Bacteria</taxon>
        <taxon>Pseudomonadati</taxon>
        <taxon>Pseudomonadota</taxon>
        <taxon>Alphaproteobacteria</taxon>
        <taxon>Rhodobacterales</taxon>
        <taxon>Paracoccaceae</taxon>
        <taxon>Pseudaestuariivita</taxon>
    </lineage>
</organism>
<evidence type="ECO:0000313" key="2">
    <source>
        <dbReference type="Proteomes" id="UP000036938"/>
    </source>
</evidence>
<dbReference type="PATRIC" id="fig|1317121.7.peg.2562"/>
<dbReference type="OrthoDB" id="9803459at2"/>
<dbReference type="AlphaFoldDB" id="A0A0L1JJ21"/>
<reference evidence="1 2" key="1">
    <citation type="journal article" date="2015" name="Int. J. Syst. Evol. Microbiol.">
        <title>Aestuariivita atlantica sp. nov., isolated from deep sea sediment of the Atlantic Ocean.</title>
        <authorList>
            <person name="Li G."/>
            <person name="Lai Q."/>
            <person name="Du Y."/>
            <person name="Liu X."/>
            <person name="Sun F."/>
            <person name="Shao Z."/>
        </authorList>
    </citation>
    <scope>NUCLEOTIDE SEQUENCE [LARGE SCALE GENOMIC DNA]</scope>
    <source>
        <strain evidence="1 2">22II-S11-z3</strain>
    </source>
</reference>
<protein>
    <submittedName>
        <fullName evidence="1">Uncharacterized protein</fullName>
    </submittedName>
</protein>
<sequence>MSKSLRSVKIPSDVDTSQDDIDHVLMNPCLAHSVFYDRGVGFFTSSWLQRVATGVAGFAENGGKMRLITSPKLKPEDWAAIKQGADALEDDHLLQALRTEVDELEKSASSKPVQTLSYMIAEGLLTVRLAVPTGKLDGDYHPK</sequence>
<gene>
    <name evidence="1" type="ORF">ATO11_20965</name>
</gene>
<evidence type="ECO:0000313" key="1">
    <source>
        <dbReference type="EMBL" id="KNG91764.1"/>
    </source>
</evidence>
<dbReference type="Proteomes" id="UP000036938">
    <property type="component" value="Unassembled WGS sequence"/>
</dbReference>
<dbReference type="EMBL" id="AQQZ01000039">
    <property type="protein sequence ID" value="KNG91764.1"/>
    <property type="molecule type" value="Genomic_DNA"/>
</dbReference>
<comment type="caution">
    <text evidence="1">The sequence shown here is derived from an EMBL/GenBank/DDBJ whole genome shotgun (WGS) entry which is preliminary data.</text>
</comment>
<accession>A0A0L1JJ21</accession>
<dbReference type="STRING" id="1317121.ATO11_20965"/>
<dbReference type="RefSeq" id="WP_050532859.1">
    <property type="nucleotide sequence ID" value="NZ_AQQZ01000039.1"/>
</dbReference>